<organism evidence="1 2">
    <name type="scientific">Gnomoniopsis smithogilvyi</name>
    <dbReference type="NCBI Taxonomy" id="1191159"/>
    <lineage>
        <taxon>Eukaryota</taxon>
        <taxon>Fungi</taxon>
        <taxon>Dikarya</taxon>
        <taxon>Ascomycota</taxon>
        <taxon>Pezizomycotina</taxon>
        <taxon>Sordariomycetes</taxon>
        <taxon>Sordariomycetidae</taxon>
        <taxon>Diaporthales</taxon>
        <taxon>Gnomoniaceae</taxon>
        <taxon>Gnomoniopsis</taxon>
    </lineage>
</organism>
<keyword evidence="2" id="KW-1185">Reference proteome</keyword>
<dbReference type="Proteomes" id="UP001140453">
    <property type="component" value="Unassembled WGS sequence"/>
</dbReference>
<reference evidence="1" key="1">
    <citation type="submission" date="2022-10" db="EMBL/GenBank/DDBJ databases">
        <title>Tapping the CABI collections for fungal endophytes: first genome assemblies for Collariella, Neodidymelliopsis, Ascochyta clinopodiicola, Didymella pomorum, Didymosphaeria variabile, Neocosmospora piperis and Neocucurbitaria cava.</title>
        <authorList>
            <person name="Hill R."/>
        </authorList>
    </citation>
    <scope>NUCLEOTIDE SEQUENCE</scope>
    <source>
        <strain evidence="1">IMI 355082</strain>
    </source>
</reference>
<name>A0A9W8YX71_9PEZI</name>
<protein>
    <submittedName>
        <fullName evidence="1">Uncharacterized protein</fullName>
    </submittedName>
</protein>
<dbReference type="AlphaFoldDB" id="A0A9W8YX71"/>
<accession>A0A9W8YX71</accession>
<evidence type="ECO:0000313" key="2">
    <source>
        <dbReference type="Proteomes" id="UP001140453"/>
    </source>
</evidence>
<comment type="caution">
    <text evidence="1">The sequence shown here is derived from an EMBL/GenBank/DDBJ whole genome shotgun (WGS) entry which is preliminary data.</text>
</comment>
<dbReference type="EMBL" id="JAPEVB010000002">
    <property type="protein sequence ID" value="KAJ4393466.1"/>
    <property type="molecule type" value="Genomic_DNA"/>
</dbReference>
<sequence length="136" mass="15708">MRENYNSITSRDAAPAQRFFVHIAKLSWSWLSAAELYSSCKRFSSTALLPARLKRTLGPFRYRTRGSSQQRRAIDFLYNTEGLHTLTTWTLHLPSPLRKYTLGPVPHFSEWPLDRHSAATTWEISDLLLKVEISGR</sequence>
<gene>
    <name evidence="1" type="ORF">N0V93_002678</name>
</gene>
<evidence type="ECO:0000313" key="1">
    <source>
        <dbReference type="EMBL" id="KAJ4393466.1"/>
    </source>
</evidence>
<proteinExistence type="predicted"/>